<dbReference type="EMBL" id="FOIZ01000002">
    <property type="protein sequence ID" value="SEW42020.1"/>
    <property type="molecule type" value="Genomic_DNA"/>
</dbReference>
<evidence type="ECO:0000259" key="1">
    <source>
        <dbReference type="Pfam" id="PF00534"/>
    </source>
</evidence>
<dbReference type="Pfam" id="PF00534">
    <property type="entry name" value="Glycos_transf_1"/>
    <property type="match status" value="1"/>
</dbReference>
<dbReference type="InterPro" id="IPR050194">
    <property type="entry name" value="Glycosyltransferase_grp1"/>
</dbReference>
<dbReference type="PANTHER" id="PTHR45947:SF3">
    <property type="entry name" value="SULFOQUINOVOSYL TRANSFERASE SQD2"/>
    <property type="match status" value="1"/>
</dbReference>
<accession>A0A1I0RLN7</accession>
<dbReference type="OrthoDB" id="9790710at2"/>
<dbReference type="AlphaFoldDB" id="A0A1I0RLN7"/>
<keyword evidence="3" id="KW-0808">Transferase</keyword>
<reference evidence="3 4" key="1">
    <citation type="submission" date="2016-10" db="EMBL/GenBank/DDBJ databases">
        <authorList>
            <person name="de Groot N.N."/>
        </authorList>
    </citation>
    <scope>NUCLEOTIDE SEQUENCE [LARGE SCALE GENOMIC DNA]</scope>
    <source>
        <strain evidence="3 4">DSM 17925</strain>
    </source>
</reference>
<keyword evidence="4" id="KW-1185">Reference proteome</keyword>
<dbReference type="Gene3D" id="3.40.50.2000">
    <property type="entry name" value="Glycogen Phosphorylase B"/>
    <property type="match status" value="2"/>
</dbReference>
<feature type="domain" description="Glycosyltransferase subfamily 4-like N-terminal" evidence="2">
    <location>
        <begin position="22"/>
        <end position="194"/>
    </location>
</feature>
<dbReference type="PANTHER" id="PTHR45947">
    <property type="entry name" value="SULFOQUINOVOSYL TRANSFERASE SQD2"/>
    <property type="match status" value="1"/>
</dbReference>
<dbReference type="Proteomes" id="UP000199167">
    <property type="component" value="Unassembled WGS sequence"/>
</dbReference>
<proteinExistence type="predicted"/>
<evidence type="ECO:0000259" key="2">
    <source>
        <dbReference type="Pfam" id="PF13439"/>
    </source>
</evidence>
<evidence type="ECO:0000313" key="3">
    <source>
        <dbReference type="EMBL" id="SEW42020.1"/>
    </source>
</evidence>
<sequence length="377" mass="42467">MPERSDQPQKVAIVHYWLVSMRGGEKVLEEICKLFPDADIFTHVVDRQRISDTILSHKITETFIGRLPFAKRLYQKYLPFMPRALESIDLSGYDLVISAEAGPAKGVICDPDALHVCYCHSPMRYLWDQYHIYKNQSGILTRTFLSLLAPRLRLWDAVAANRVDLFIANSAFVARRIKKTWRRDATVIHPPVDFQAFARNDDLESDDFYLCAGELVSYKRPDLIVDAFNKSGRRLVVIGEGGAEKMLRAKAASNVTFLGRVDSQTLKDHYARCKALVFAGVEDFGIVPLEVMSSGRPVIAYAKGGATETVIDGKTGVLFDKQTVDAVNDAISRAETIDFDPKIIAEHAKRFDGPIFQSALRNFIERAWSAHRAKISR</sequence>
<organism evidence="3 4">
    <name type="scientific">Cognatiyoonia koreensis</name>
    <dbReference type="NCBI Taxonomy" id="364200"/>
    <lineage>
        <taxon>Bacteria</taxon>
        <taxon>Pseudomonadati</taxon>
        <taxon>Pseudomonadota</taxon>
        <taxon>Alphaproteobacteria</taxon>
        <taxon>Rhodobacterales</taxon>
        <taxon>Paracoccaceae</taxon>
        <taxon>Cognatiyoonia</taxon>
    </lineage>
</organism>
<gene>
    <name evidence="3" type="ORF">SAMN04488515_2910</name>
</gene>
<dbReference type="STRING" id="364200.SAMN04488515_2910"/>
<dbReference type="SUPFAM" id="SSF53756">
    <property type="entry name" value="UDP-Glycosyltransferase/glycogen phosphorylase"/>
    <property type="match status" value="1"/>
</dbReference>
<dbReference type="InterPro" id="IPR028098">
    <property type="entry name" value="Glyco_trans_4-like_N"/>
</dbReference>
<dbReference type="Pfam" id="PF13439">
    <property type="entry name" value="Glyco_transf_4"/>
    <property type="match status" value="1"/>
</dbReference>
<dbReference type="InterPro" id="IPR001296">
    <property type="entry name" value="Glyco_trans_1"/>
</dbReference>
<feature type="domain" description="Glycosyl transferase family 1" evidence="1">
    <location>
        <begin position="204"/>
        <end position="348"/>
    </location>
</feature>
<protein>
    <submittedName>
        <fullName evidence="3">Glycosyltransferase involved in cell wall bisynthesis</fullName>
    </submittedName>
</protein>
<dbReference type="RefSeq" id="WP_089996237.1">
    <property type="nucleotide sequence ID" value="NZ_FOIZ01000002.1"/>
</dbReference>
<name>A0A1I0RLN7_9RHOB</name>
<evidence type="ECO:0000313" key="4">
    <source>
        <dbReference type="Proteomes" id="UP000199167"/>
    </source>
</evidence>
<dbReference type="GO" id="GO:0016757">
    <property type="term" value="F:glycosyltransferase activity"/>
    <property type="evidence" value="ECO:0007669"/>
    <property type="project" value="InterPro"/>
</dbReference>